<dbReference type="InterPro" id="IPR031100">
    <property type="entry name" value="LOG_fam"/>
</dbReference>
<dbReference type="EMBL" id="BSNN01000002">
    <property type="protein sequence ID" value="GLQ34730.1"/>
    <property type="molecule type" value="Genomic_DNA"/>
</dbReference>
<organism evidence="4 5">
    <name type="scientific">Amylibacter marinus</name>
    <dbReference type="NCBI Taxonomy" id="1475483"/>
    <lineage>
        <taxon>Bacteria</taxon>
        <taxon>Pseudomonadati</taxon>
        <taxon>Pseudomonadota</taxon>
        <taxon>Alphaproteobacteria</taxon>
        <taxon>Rhodobacterales</taxon>
        <taxon>Paracoccaceae</taxon>
        <taxon>Amylibacter</taxon>
    </lineage>
</organism>
<dbReference type="NCBIfam" id="TIGR00730">
    <property type="entry name" value="Rossman fold protein, TIGR00730 family"/>
    <property type="match status" value="1"/>
</dbReference>
<dbReference type="RefSeq" id="WP_284376667.1">
    <property type="nucleotide sequence ID" value="NZ_BSNN01000002.1"/>
</dbReference>
<evidence type="ECO:0000256" key="2">
    <source>
        <dbReference type="ARBA" id="ARBA00006763"/>
    </source>
</evidence>
<sequence length="186" mass="20506">MISQSKKSICVYCAHRDGTRPEYLQAAVATGELIAKRGHRLVYGAGDIGLMGAVAQGAQDCGGDTFGVIPQHLMRGEVAKRDLSTLVVTENMHERKKIMVMNADAFVLLPGGLGSLDEFFELITWRQLGLHQKPCFIINTAGYWDHLIALINHQIAEGFVPEGNTQYFRVLETVSDLDFALADHFS</sequence>
<evidence type="ECO:0000313" key="4">
    <source>
        <dbReference type="EMBL" id="GLQ34730.1"/>
    </source>
</evidence>
<dbReference type="PANTHER" id="PTHR31223">
    <property type="entry name" value="LOG FAMILY PROTEIN YJL055W"/>
    <property type="match status" value="1"/>
</dbReference>
<dbReference type="EC" id="3.2.2.n1" evidence="3"/>
<comment type="catalytic activity">
    <reaction evidence="1">
        <text>AMP + H2O = D-ribose 5-phosphate + adenine</text>
        <dbReference type="Rhea" id="RHEA:20129"/>
        <dbReference type="ChEBI" id="CHEBI:15377"/>
        <dbReference type="ChEBI" id="CHEBI:16708"/>
        <dbReference type="ChEBI" id="CHEBI:78346"/>
        <dbReference type="ChEBI" id="CHEBI:456215"/>
        <dbReference type="EC" id="3.2.2.4"/>
    </reaction>
</comment>
<dbReference type="InterPro" id="IPR005269">
    <property type="entry name" value="LOG"/>
</dbReference>
<keyword evidence="5" id="KW-1185">Reference proteome</keyword>
<keyword evidence="3" id="KW-0203">Cytokinin biosynthesis</keyword>
<dbReference type="Proteomes" id="UP001156694">
    <property type="component" value="Unassembled WGS sequence"/>
</dbReference>
<dbReference type="SUPFAM" id="SSF102405">
    <property type="entry name" value="MCP/YpsA-like"/>
    <property type="match status" value="1"/>
</dbReference>
<comment type="caution">
    <text evidence="4">The sequence shown here is derived from an EMBL/GenBank/DDBJ whole genome shotgun (WGS) entry which is preliminary data.</text>
</comment>
<proteinExistence type="inferred from homology"/>
<accession>A0ABQ5VTH3</accession>
<evidence type="ECO:0000256" key="1">
    <source>
        <dbReference type="ARBA" id="ARBA00000274"/>
    </source>
</evidence>
<keyword evidence="3" id="KW-0378">Hydrolase</keyword>
<dbReference type="PANTHER" id="PTHR31223:SF70">
    <property type="entry name" value="LOG FAMILY PROTEIN YJL055W"/>
    <property type="match status" value="1"/>
</dbReference>
<evidence type="ECO:0000256" key="3">
    <source>
        <dbReference type="RuleBase" id="RU363015"/>
    </source>
</evidence>
<evidence type="ECO:0000313" key="5">
    <source>
        <dbReference type="Proteomes" id="UP001156694"/>
    </source>
</evidence>
<dbReference type="Gene3D" id="3.40.50.450">
    <property type="match status" value="1"/>
</dbReference>
<protein>
    <recommendedName>
        <fullName evidence="3">Cytokinin riboside 5'-monophosphate phosphoribohydrolase</fullName>
        <ecNumber evidence="3">3.2.2.n1</ecNumber>
    </recommendedName>
</protein>
<gene>
    <name evidence="4" type="ORF">GCM10007939_10130</name>
</gene>
<name>A0ABQ5VTH3_9RHOB</name>
<dbReference type="Pfam" id="PF03641">
    <property type="entry name" value="Lysine_decarbox"/>
    <property type="match status" value="1"/>
</dbReference>
<comment type="similarity">
    <text evidence="2 3">Belongs to the LOG family.</text>
</comment>
<reference evidence="5" key="1">
    <citation type="journal article" date="2019" name="Int. J. Syst. Evol. Microbiol.">
        <title>The Global Catalogue of Microorganisms (GCM) 10K type strain sequencing project: providing services to taxonomists for standard genome sequencing and annotation.</title>
        <authorList>
            <consortium name="The Broad Institute Genomics Platform"/>
            <consortium name="The Broad Institute Genome Sequencing Center for Infectious Disease"/>
            <person name="Wu L."/>
            <person name="Ma J."/>
        </authorList>
    </citation>
    <scope>NUCLEOTIDE SEQUENCE [LARGE SCALE GENOMIC DNA]</scope>
    <source>
        <strain evidence="5">NBRC 110140</strain>
    </source>
</reference>